<comment type="caution">
    <text evidence="1">The sequence shown here is derived from an EMBL/GenBank/DDBJ whole genome shotgun (WGS) entry which is preliminary data.</text>
</comment>
<accession>A0A368N517</accession>
<protein>
    <submittedName>
        <fullName evidence="1">DUF2947 family protein</fullName>
    </submittedName>
</protein>
<proteinExistence type="predicted"/>
<keyword evidence="2" id="KW-1185">Reference proteome</keyword>
<dbReference type="Proteomes" id="UP000252558">
    <property type="component" value="Unassembled WGS sequence"/>
</dbReference>
<sequence length="157" mass="18320">MSYISLSEHKKPWIFNRTDLPISDDDRLAIKPMTEARAATLWKALISKQTDHPDFFRKGDWPFSIETWKEEGEWESVWDSDAVSLPEMIQAHLPWEANTVVYYCNDQQSVIETTWATFQRCWKNFLFMDDGALLVAKKRPEAVQFLSNGSFRIGTKP</sequence>
<dbReference type="AlphaFoldDB" id="A0A368N517"/>
<reference evidence="1 2" key="1">
    <citation type="submission" date="2018-07" db="EMBL/GenBank/DDBJ databases">
        <title>Corallincola holothuriorum sp. nov., a new facultative anaerobe isolated from sea cucumber Apostichopus japonicus.</title>
        <authorList>
            <person name="Xia H."/>
        </authorList>
    </citation>
    <scope>NUCLEOTIDE SEQUENCE [LARGE SCALE GENOMIC DNA]</scope>
    <source>
        <strain evidence="1 2">C4</strain>
    </source>
</reference>
<name>A0A368N517_9GAMM</name>
<evidence type="ECO:0000313" key="1">
    <source>
        <dbReference type="EMBL" id="RCU45306.1"/>
    </source>
</evidence>
<evidence type="ECO:0000313" key="2">
    <source>
        <dbReference type="Proteomes" id="UP000252558"/>
    </source>
</evidence>
<dbReference type="OrthoDB" id="6687905at2"/>
<organism evidence="1 2">
    <name type="scientific">Corallincola holothuriorum</name>
    <dbReference type="NCBI Taxonomy" id="2282215"/>
    <lineage>
        <taxon>Bacteria</taxon>
        <taxon>Pseudomonadati</taxon>
        <taxon>Pseudomonadota</taxon>
        <taxon>Gammaproteobacteria</taxon>
        <taxon>Alteromonadales</taxon>
        <taxon>Psychromonadaceae</taxon>
        <taxon>Corallincola</taxon>
    </lineage>
</organism>
<dbReference type="RefSeq" id="WP_114339529.1">
    <property type="nucleotide sequence ID" value="NZ_QPID01000011.1"/>
</dbReference>
<dbReference type="Pfam" id="PF11163">
    <property type="entry name" value="DUF2947"/>
    <property type="match status" value="1"/>
</dbReference>
<dbReference type="InterPro" id="IPR021334">
    <property type="entry name" value="DUF2947"/>
</dbReference>
<gene>
    <name evidence="1" type="ORF">DU002_16465</name>
</gene>
<dbReference type="EMBL" id="QPID01000011">
    <property type="protein sequence ID" value="RCU45306.1"/>
    <property type="molecule type" value="Genomic_DNA"/>
</dbReference>